<evidence type="ECO:0000313" key="5">
    <source>
        <dbReference type="EMBL" id="KHN82370.1"/>
    </source>
</evidence>
<evidence type="ECO:0000313" key="6">
    <source>
        <dbReference type="Proteomes" id="UP000031036"/>
    </source>
</evidence>
<dbReference type="Pfam" id="PF24627">
    <property type="entry name" value="PUMA_CC"/>
    <property type="match status" value="1"/>
</dbReference>
<feature type="domain" description="Rootletin-like coiled-coil" evidence="3">
    <location>
        <begin position="206"/>
        <end position="373"/>
    </location>
</feature>
<keyword evidence="6" id="KW-1185">Reference proteome</keyword>
<comment type="caution">
    <text evidence="5">The sequence shown here is derived from an EMBL/GenBank/DDBJ whole genome shotgun (WGS) entry which is preliminary data.</text>
</comment>
<gene>
    <name evidence="5" type="primary">PUMA1</name>
    <name evidence="5" type="ORF">Tcan_17170</name>
</gene>
<protein>
    <submittedName>
        <fullName evidence="5">Spindle-and centromere-associated protein</fullName>
    </submittedName>
</protein>
<dbReference type="SUPFAM" id="SSF57997">
    <property type="entry name" value="Tropomyosin"/>
    <property type="match status" value="1"/>
</dbReference>
<evidence type="ECO:0000256" key="2">
    <source>
        <dbReference type="SAM" id="Coils"/>
    </source>
</evidence>
<feature type="coiled-coil region" evidence="2">
    <location>
        <begin position="98"/>
        <end position="125"/>
    </location>
</feature>
<dbReference type="Pfam" id="PF15035">
    <property type="entry name" value="Rootletin"/>
    <property type="match status" value="1"/>
</dbReference>
<dbReference type="InterPro" id="IPR055167">
    <property type="entry name" value="Rootletin-like_CC"/>
</dbReference>
<feature type="coiled-coil region" evidence="2">
    <location>
        <begin position="223"/>
        <end position="250"/>
    </location>
</feature>
<reference evidence="5 6" key="1">
    <citation type="submission" date="2014-11" db="EMBL/GenBank/DDBJ databases">
        <title>Genetic blueprint of the zoonotic pathogen Toxocara canis.</title>
        <authorList>
            <person name="Zhu X.-Q."/>
            <person name="Korhonen P.K."/>
            <person name="Cai H."/>
            <person name="Young N.D."/>
            <person name="Nejsum P."/>
            <person name="von Samson-Himmelstjerna G."/>
            <person name="Boag P.R."/>
            <person name="Tan P."/>
            <person name="Li Q."/>
            <person name="Min J."/>
            <person name="Yang Y."/>
            <person name="Wang X."/>
            <person name="Fang X."/>
            <person name="Hall R.S."/>
            <person name="Hofmann A."/>
            <person name="Sternberg P.W."/>
            <person name="Jex A.R."/>
            <person name="Gasser R.B."/>
        </authorList>
    </citation>
    <scope>NUCLEOTIDE SEQUENCE [LARGE SCALE GENOMIC DNA]</scope>
    <source>
        <strain evidence="5">PN_DK_2014</strain>
    </source>
</reference>
<dbReference type="OrthoDB" id="5835755at2759"/>
<feature type="coiled-coil region" evidence="2">
    <location>
        <begin position="601"/>
        <end position="724"/>
    </location>
</feature>
<dbReference type="PANTHER" id="PTHR23159">
    <property type="entry name" value="CENTROSOMAL PROTEIN 2"/>
    <property type="match status" value="1"/>
</dbReference>
<proteinExistence type="predicted"/>
<evidence type="ECO:0000256" key="1">
    <source>
        <dbReference type="ARBA" id="ARBA00023054"/>
    </source>
</evidence>
<keyword evidence="1 2" id="KW-0175">Coiled coil</keyword>
<dbReference type="EMBL" id="JPKZ01001379">
    <property type="protein sequence ID" value="KHN82370.1"/>
    <property type="molecule type" value="Genomic_DNA"/>
</dbReference>
<dbReference type="Proteomes" id="UP000031036">
    <property type="component" value="Unassembled WGS sequence"/>
</dbReference>
<name>A0A0B2VMU9_TOXCA</name>
<evidence type="ECO:0000259" key="4">
    <source>
        <dbReference type="Pfam" id="PF24627"/>
    </source>
</evidence>
<dbReference type="AlphaFoldDB" id="A0A0B2VMU9"/>
<organism evidence="5 6">
    <name type="scientific">Toxocara canis</name>
    <name type="common">Canine roundworm</name>
    <dbReference type="NCBI Taxonomy" id="6265"/>
    <lineage>
        <taxon>Eukaryota</taxon>
        <taxon>Metazoa</taxon>
        <taxon>Ecdysozoa</taxon>
        <taxon>Nematoda</taxon>
        <taxon>Chromadorea</taxon>
        <taxon>Rhabditida</taxon>
        <taxon>Spirurina</taxon>
        <taxon>Ascaridomorpha</taxon>
        <taxon>Ascaridoidea</taxon>
        <taxon>Toxocaridae</taxon>
        <taxon>Toxocara</taxon>
    </lineage>
</organism>
<evidence type="ECO:0000259" key="3">
    <source>
        <dbReference type="Pfam" id="PF15035"/>
    </source>
</evidence>
<dbReference type="STRING" id="6265.A0A0B2VMU9"/>
<feature type="domain" description="PUMA/OVT1 coiled-coil region" evidence="4">
    <location>
        <begin position="599"/>
        <end position="671"/>
    </location>
</feature>
<accession>A0A0B2VMU9</accession>
<dbReference type="InterPro" id="IPR057531">
    <property type="entry name" value="PUMA/OVT1_CC"/>
</dbReference>
<feature type="coiled-coil region" evidence="2">
    <location>
        <begin position="281"/>
        <end position="376"/>
    </location>
</feature>
<sequence>MVDTPATENDETKRIAQTMIMRANYETSGGDTALAFSDVVTSGTALYDVSDSIGSDMFYSSGSRSGSLAVGSLDRDLNSFKKRIDANTEEQREHTDMMVGLQHKIEEYRRRIAETERQITTQKAVEGISFTIKEANDTWVPELNTTFTDYEWASRLDEERRSDVVTSGTALYDVSDSIGSDMFYSSGSRSGSLAVGSLDRDLNSFKKRIDANTEEQREHTDMMVGLQHKIEEYRRRIAETERQITTQKAVEGISFTIKEANDTWVPELNTTFTDYEWASRLDEERRRNDELRMQIAQQQIDIQRLQKQFEAGMYDKEKMYQQREKNLAYYLNAEQRKMMDVMEELQRVRRQFADYKEQTERDLENQKNEVAKVTRNAASGTHRLSEHGDVGLSQDVIISEALQRFREQQAAPVGASVEDYNALMRKYEETVQRVIELESRGDGNSTKLITLEADLRRTKDKLAECLEVLRKLYDLASESDRNGDLKDGMRSLSPGNGFCNLFWLKIYRYEETVQRVIELESRGDGNSTKLITLEADLRRTKDKLAECLEVLRKLYDLASESDRNGDLKDGMRSLSPGGTRVIPSEVYRGMRNVIRARDNQLEHVQRKLKNSDSQIDELTTRLEGAEETRRRTEKQLAEAKREINTHQRAVDDAHRELRRMEDRLRIVESEKIVAENARRQFEEEIRRLKMLVDQTAAEGERRALEEAEAQKNIVEDEYKTLYVDCRTLLMVAVAGGRRFFVLS</sequence>
<dbReference type="PANTHER" id="PTHR23159:SF31">
    <property type="entry name" value="CENTROSOME-ASSOCIATED PROTEIN CEP250 ISOFORM X1"/>
    <property type="match status" value="1"/>
</dbReference>